<dbReference type="InterPro" id="IPR051165">
    <property type="entry name" value="Multifunctional_ANK_Repeat"/>
</dbReference>
<dbReference type="PROSITE" id="PS50088">
    <property type="entry name" value="ANK_REPEAT"/>
    <property type="match status" value="2"/>
</dbReference>
<evidence type="ECO:0000256" key="5">
    <source>
        <dbReference type="SAM" id="SignalP"/>
    </source>
</evidence>
<evidence type="ECO:0000256" key="4">
    <source>
        <dbReference type="SAM" id="MobiDB-lite"/>
    </source>
</evidence>
<dbReference type="PANTHER" id="PTHR24123:SF33">
    <property type="entry name" value="PROTEIN HOS4"/>
    <property type="match status" value="1"/>
</dbReference>
<dbReference type="InterPro" id="IPR036770">
    <property type="entry name" value="Ankyrin_rpt-contain_sf"/>
</dbReference>
<reference evidence="7" key="1">
    <citation type="journal article" date="2019" name="Int. J. Syst. Evol. Microbiol.">
        <title>The Global Catalogue of Microorganisms (GCM) 10K type strain sequencing project: providing services to taxonomists for standard genome sequencing and annotation.</title>
        <authorList>
            <consortium name="The Broad Institute Genomics Platform"/>
            <consortium name="The Broad Institute Genome Sequencing Center for Infectious Disease"/>
            <person name="Wu L."/>
            <person name="Ma J."/>
        </authorList>
    </citation>
    <scope>NUCLEOTIDE SEQUENCE [LARGE SCALE GENOMIC DNA]</scope>
    <source>
        <strain evidence="7">JCM 17687</strain>
    </source>
</reference>
<sequence length="450" mass="46613">MRRRSTSRVGAPLVVGLVAGLALAACTSGGSPTSPVTPAGSAASAGSAGSTTSPPAPTTTAARTSPPATRPPAARPSAARPSAAEQARLDAALRDAAWTDDLARATALVSRGADVDAKDDTRQSAYLIAASEGRLGLLRLALAHGARVDDKDSWNGTALIRAAERGHAAVVGELLRAGIDRDHVNRIGYQAVHEAVWLGRGTQRYVDTVRVLVAGGVELVRRSRDEQLTPLEMARERGFDRLTGVLVTATSAAPVKDPDAALLAAAARGDADAVALALRAGAAIEARDAKERTPLLLAATGDHVDAARVLVAMGADPDALDDRHDTPWLVTGVTGSVAMLEALLPAGPDLTIRNRYGGVSVIPASERGHVDYVRRVVTTGIDVNHVNDLGWTALLEAVILGDGGERHQQIVRILLEAGADRAIADKDGVTALEHARQKGYAAIARILEAG</sequence>
<dbReference type="Gene3D" id="1.25.40.20">
    <property type="entry name" value="Ankyrin repeat-containing domain"/>
    <property type="match status" value="2"/>
</dbReference>
<keyword evidence="5" id="KW-0732">Signal</keyword>
<dbReference type="PANTHER" id="PTHR24123">
    <property type="entry name" value="ANKYRIN REPEAT-CONTAINING"/>
    <property type="match status" value="1"/>
</dbReference>
<name>A0ABP9J352_9MICO</name>
<dbReference type="PROSITE" id="PS50297">
    <property type="entry name" value="ANK_REP_REGION"/>
    <property type="match status" value="1"/>
</dbReference>
<gene>
    <name evidence="6" type="ORF">GCM10023258_06670</name>
</gene>
<evidence type="ECO:0000313" key="7">
    <source>
        <dbReference type="Proteomes" id="UP001500427"/>
    </source>
</evidence>
<keyword evidence="1" id="KW-0677">Repeat</keyword>
<evidence type="ECO:0000313" key="6">
    <source>
        <dbReference type="EMBL" id="GAA5019208.1"/>
    </source>
</evidence>
<dbReference type="RefSeq" id="WP_345506014.1">
    <property type="nucleotide sequence ID" value="NZ_BAABIW010000006.1"/>
</dbReference>
<feature type="repeat" description="ANK" evidence="3">
    <location>
        <begin position="290"/>
        <end position="322"/>
    </location>
</feature>
<proteinExistence type="predicted"/>
<accession>A0ABP9J352</accession>
<dbReference type="SMART" id="SM00248">
    <property type="entry name" value="ANK"/>
    <property type="match status" value="8"/>
</dbReference>
<keyword evidence="7" id="KW-1185">Reference proteome</keyword>
<dbReference type="PROSITE" id="PS51257">
    <property type="entry name" value="PROKAR_LIPOPROTEIN"/>
    <property type="match status" value="1"/>
</dbReference>
<feature type="chain" id="PRO_5046966179" description="Ankyrin repeat protein" evidence="5">
    <location>
        <begin position="25"/>
        <end position="450"/>
    </location>
</feature>
<feature type="signal peptide" evidence="5">
    <location>
        <begin position="1"/>
        <end position="24"/>
    </location>
</feature>
<evidence type="ECO:0000256" key="2">
    <source>
        <dbReference type="ARBA" id="ARBA00023043"/>
    </source>
</evidence>
<protein>
    <recommendedName>
        <fullName evidence="8">Ankyrin repeat protein</fullName>
    </recommendedName>
</protein>
<dbReference type="EMBL" id="BAABIW010000006">
    <property type="protein sequence ID" value="GAA5019208.1"/>
    <property type="molecule type" value="Genomic_DNA"/>
</dbReference>
<feature type="region of interest" description="Disordered" evidence="4">
    <location>
        <begin position="27"/>
        <end position="85"/>
    </location>
</feature>
<evidence type="ECO:0000256" key="1">
    <source>
        <dbReference type="ARBA" id="ARBA00022737"/>
    </source>
</evidence>
<organism evidence="6 7">
    <name type="scientific">Terrabacter aeriphilus</name>
    <dbReference type="NCBI Taxonomy" id="515662"/>
    <lineage>
        <taxon>Bacteria</taxon>
        <taxon>Bacillati</taxon>
        <taxon>Actinomycetota</taxon>
        <taxon>Actinomycetes</taxon>
        <taxon>Micrococcales</taxon>
        <taxon>Intrasporangiaceae</taxon>
        <taxon>Terrabacter</taxon>
    </lineage>
</organism>
<evidence type="ECO:0000256" key="3">
    <source>
        <dbReference type="PROSITE-ProRule" id="PRU00023"/>
    </source>
</evidence>
<evidence type="ECO:0008006" key="8">
    <source>
        <dbReference type="Google" id="ProtNLM"/>
    </source>
</evidence>
<keyword evidence="2 3" id="KW-0040">ANK repeat</keyword>
<dbReference type="InterPro" id="IPR002110">
    <property type="entry name" value="Ankyrin_rpt"/>
</dbReference>
<dbReference type="SUPFAM" id="SSF48403">
    <property type="entry name" value="Ankyrin repeat"/>
    <property type="match status" value="1"/>
</dbReference>
<feature type="compositionally biased region" description="Low complexity" evidence="4">
    <location>
        <begin position="27"/>
        <end position="67"/>
    </location>
</feature>
<dbReference type="Proteomes" id="UP001500427">
    <property type="component" value="Unassembled WGS sequence"/>
</dbReference>
<comment type="caution">
    <text evidence="6">The sequence shown here is derived from an EMBL/GenBank/DDBJ whole genome shotgun (WGS) entry which is preliminary data.</text>
</comment>
<feature type="compositionally biased region" description="Low complexity" evidence="4">
    <location>
        <begin position="75"/>
        <end position="85"/>
    </location>
</feature>
<feature type="repeat" description="ANK" evidence="3">
    <location>
        <begin position="389"/>
        <end position="426"/>
    </location>
</feature>
<dbReference type="Pfam" id="PF12796">
    <property type="entry name" value="Ank_2"/>
    <property type="match status" value="3"/>
</dbReference>